<dbReference type="Pfam" id="PF09828">
    <property type="entry name" value="ChrB_C"/>
    <property type="match status" value="1"/>
</dbReference>
<evidence type="ECO:0000313" key="3">
    <source>
        <dbReference type="Proteomes" id="UP001589854"/>
    </source>
</evidence>
<dbReference type="RefSeq" id="WP_251157358.1">
    <property type="nucleotide sequence ID" value="NZ_JBHLVO010000027.1"/>
</dbReference>
<sequence>MKWVTRQNIGVDRMACCWLIKNYIDETPEFIFLPEGGLLPEDGEPFDLPGVRLSHRDGHASFRTILKEYDIHDPLLERIAQIVDEADTVQEVFLEPVAQGLDFICRGVRLISKGDEEALERGFMIFTAIYEQLKASQ</sequence>
<feature type="domain" description="ChrB C-terminal" evidence="1">
    <location>
        <begin position="3"/>
        <end position="132"/>
    </location>
</feature>
<keyword evidence="3" id="KW-1185">Reference proteome</keyword>
<evidence type="ECO:0000313" key="2">
    <source>
        <dbReference type="EMBL" id="MFC0273929.1"/>
    </source>
</evidence>
<reference evidence="2 3" key="1">
    <citation type="submission" date="2024-09" db="EMBL/GenBank/DDBJ databases">
        <authorList>
            <person name="Sun Q."/>
            <person name="Mori K."/>
        </authorList>
    </citation>
    <scope>NUCLEOTIDE SEQUENCE [LARGE SCALE GENOMIC DNA]</scope>
    <source>
        <strain evidence="2 3">CCM 7228</strain>
    </source>
</reference>
<dbReference type="Proteomes" id="UP001589854">
    <property type="component" value="Unassembled WGS sequence"/>
</dbReference>
<dbReference type="InterPro" id="IPR018634">
    <property type="entry name" value="ChrB_C"/>
</dbReference>
<comment type="caution">
    <text evidence="2">The sequence shown here is derived from an EMBL/GenBank/DDBJ whole genome shotgun (WGS) entry which is preliminary data.</text>
</comment>
<organism evidence="2 3">
    <name type="scientific">Metabacillus herbersteinensis</name>
    <dbReference type="NCBI Taxonomy" id="283816"/>
    <lineage>
        <taxon>Bacteria</taxon>
        <taxon>Bacillati</taxon>
        <taxon>Bacillota</taxon>
        <taxon>Bacilli</taxon>
        <taxon>Bacillales</taxon>
        <taxon>Bacillaceae</taxon>
        <taxon>Metabacillus</taxon>
    </lineage>
</organism>
<dbReference type="EMBL" id="JBHLVO010000027">
    <property type="protein sequence ID" value="MFC0273929.1"/>
    <property type="molecule type" value="Genomic_DNA"/>
</dbReference>
<name>A0ABV6GK28_9BACI</name>
<accession>A0ABV6GK28</accession>
<evidence type="ECO:0000259" key="1">
    <source>
        <dbReference type="Pfam" id="PF09828"/>
    </source>
</evidence>
<proteinExistence type="predicted"/>
<protein>
    <submittedName>
        <fullName evidence="2">Chromate resistance protein ChrB domain-containing protein</fullName>
    </submittedName>
</protein>
<gene>
    <name evidence="2" type="ORF">ACFFIX_21325</name>
</gene>